<dbReference type="GO" id="GO:0006606">
    <property type="term" value="P:protein import into nucleus"/>
    <property type="evidence" value="ECO:0007669"/>
    <property type="project" value="TreeGrafter"/>
</dbReference>
<dbReference type="InterPro" id="IPR056840">
    <property type="entry name" value="HEAT_IPO9_central"/>
</dbReference>
<evidence type="ECO:0000256" key="5">
    <source>
        <dbReference type="SAM" id="MobiDB-lite"/>
    </source>
</evidence>
<feature type="region of interest" description="Disordered" evidence="5">
    <location>
        <begin position="942"/>
        <end position="961"/>
    </location>
</feature>
<evidence type="ECO:0000313" key="7">
    <source>
        <dbReference type="EMBL" id="KAK3339132.1"/>
    </source>
</evidence>
<dbReference type="GeneID" id="87860165"/>
<dbReference type="Gene3D" id="1.25.10.10">
    <property type="entry name" value="Leucine-rich Repeat Variant"/>
    <property type="match status" value="1"/>
</dbReference>
<proteinExistence type="predicted"/>
<dbReference type="InterPro" id="IPR011989">
    <property type="entry name" value="ARM-like"/>
</dbReference>
<dbReference type="PANTHER" id="PTHR10997">
    <property type="entry name" value="IMPORTIN-7, 8, 11"/>
    <property type="match status" value="1"/>
</dbReference>
<dbReference type="GO" id="GO:0031267">
    <property type="term" value="F:small GTPase binding"/>
    <property type="evidence" value="ECO:0007669"/>
    <property type="project" value="InterPro"/>
</dbReference>
<dbReference type="Pfam" id="PF03810">
    <property type="entry name" value="IBN_N"/>
    <property type="match status" value="1"/>
</dbReference>
<keyword evidence="8" id="KW-1185">Reference proteome</keyword>
<dbReference type="GO" id="GO:0005635">
    <property type="term" value="C:nuclear envelope"/>
    <property type="evidence" value="ECO:0007669"/>
    <property type="project" value="TreeGrafter"/>
</dbReference>
<comment type="subcellular location">
    <subcellularLocation>
        <location evidence="1">Nucleus</location>
    </subcellularLocation>
</comment>
<gene>
    <name evidence="7" type="ORF">B0H65DRAFT_290954</name>
</gene>
<dbReference type="EMBL" id="JAUEPP010000007">
    <property type="protein sequence ID" value="KAK3339132.1"/>
    <property type="molecule type" value="Genomic_DNA"/>
</dbReference>
<reference evidence="7" key="1">
    <citation type="journal article" date="2023" name="Mol. Phylogenet. Evol.">
        <title>Genome-scale phylogeny and comparative genomics of the fungal order Sordariales.</title>
        <authorList>
            <person name="Hensen N."/>
            <person name="Bonometti L."/>
            <person name="Westerberg I."/>
            <person name="Brannstrom I.O."/>
            <person name="Guillou S."/>
            <person name="Cros-Aarteil S."/>
            <person name="Calhoun S."/>
            <person name="Haridas S."/>
            <person name="Kuo A."/>
            <person name="Mondo S."/>
            <person name="Pangilinan J."/>
            <person name="Riley R."/>
            <person name="LaButti K."/>
            <person name="Andreopoulos B."/>
            <person name="Lipzen A."/>
            <person name="Chen C."/>
            <person name="Yan M."/>
            <person name="Daum C."/>
            <person name="Ng V."/>
            <person name="Clum A."/>
            <person name="Steindorff A."/>
            <person name="Ohm R.A."/>
            <person name="Martin F."/>
            <person name="Silar P."/>
            <person name="Natvig D.O."/>
            <person name="Lalanne C."/>
            <person name="Gautier V."/>
            <person name="Ament-Velasquez S.L."/>
            <person name="Kruys A."/>
            <person name="Hutchinson M.I."/>
            <person name="Powell A.J."/>
            <person name="Barry K."/>
            <person name="Miller A.N."/>
            <person name="Grigoriev I.V."/>
            <person name="Debuchy R."/>
            <person name="Gladieux P."/>
            <person name="Hiltunen Thoren M."/>
            <person name="Johannesson H."/>
        </authorList>
    </citation>
    <scope>NUCLEOTIDE SEQUENCE</scope>
    <source>
        <strain evidence="7">CBS 560.94</strain>
    </source>
</reference>
<keyword evidence="4" id="KW-0539">Nucleus</keyword>
<feature type="compositionally biased region" description="Acidic residues" evidence="5">
    <location>
        <begin position="944"/>
        <end position="961"/>
    </location>
</feature>
<feature type="domain" description="Importin N-terminal" evidence="6">
    <location>
        <begin position="26"/>
        <end position="102"/>
    </location>
</feature>
<evidence type="ECO:0000313" key="8">
    <source>
        <dbReference type="Proteomes" id="UP001278500"/>
    </source>
</evidence>
<dbReference type="AlphaFoldDB" id="A0AAE0J8Q0"/>
<dbReference type="RefSeq" id="XP_062678492.1">
    <property type="nucleotide sequence ID" value="XM_062823011.1"/>
</dbReference>
<dbReference type="GO" id="GO:0005829">
    <property type="term" value="C:cytosol"/>
    <property type="evidence" value="ECO:0007669"/>
    <property type="project" value="TreeGrafter"/>
</dbReference>
<organism evidence="7 8">
    <name type="scientific">Neurospora tetraspora</name>
    <dbReference type="NCBI Taxonomy" id="94610"/>
    <lineage>
        <taxon>Eukaryota</taxon>
        <taxon>Fungi</taxon>
        <taxon>Dikarya</taxon>
        <taxon>Ascomycota</taxon>
        <taxon>Pezizomycotina</taxon>
        <taxon>Sordariomycetes</taxon>
        <taxon>Sordariomycetidae</taxon>
        <taxon>Sordariales</taxon>
        <taxon>Sordariaceae</taxon>
        <taxon>Neurospora</taxon>
    </lineage>
</organism>
<evidence type="ECO:0000256" key="1">
    <source>
        <dbReference type="ARBA" id="ARBA00004123"/>
    </source>
</evidence>
<evidence type="ECO:0000256" key="4">
    <source>
        <dbReference type="ARBA" id="ARBA00023242"/>
    </source>
</evidence>
<dbReference type="InterPro" id="IPR001494">
    <property type="entry name" value="Importin-beta_N"/>
</dbReference>
<dbReference type="SMART" id="SM00913">
    <property type="entry name" value="IBN_N"/>
    <property type="match status" value="1"/>
</dbReference>
<dbReference type="InterPro" id="IPR016024">
    <property type="entry name" value="ARM-type_fold"/>
</dbReference>
<dbReference type="Pfam" id="PF25018">
    <property type="entry name" value="HEAT_IPO9_c"/>
    <property type="match status" value="1"/>
</dbReference>
<sequence>MDQMEQQLAQLLANTQLPDEGPRKQAELDLSHAKANPDFPIAIARVGINASFPVSIRQSALTYLRQFIEDNWSPDDGEAPRFPISDHYKHELREVLLALCLGSEGDRKVKVATSLVVSKIAQADFPDRWPTLLPSVLGVMPTGTDDQLHGALRILQDLVEESLTDEQFFGTAREIIKACYDVALNNERKQNHRALAVVVFRSCFDLMDMAKDDHKKEVTSFAQEILAGWLPFMELVINSPLPDREEAGSQPQSWYGPITLKVQVVKTLIKIKTVFPSLLLPHSPTFFSAVWQELSRLQDAYQDLFINNEVQSRLEDSDGLPYTLDFLVLDELDFLNQCLRASPVQKHLEADIKAQPDMSKIDWVMKLNQLLVSYSQVTQEEEGLWDIDVSLFLAEETSVSANYTARTACGDVVVKLGEWLGPKVFQGLYEVAKTLFGNSANANNWREQEASLYLFNCALNDFLDCEKSVPVEVTNPYGEIIQYAVNRQDMPVLCARGFLAGAALSQAAGSPAYGLLEQTIKTVGSSDSELVQVACIKAMDGFLRSTLEPQYQGHILQAIQGYLSGLDLTSLEDSDDLLVTIVETLKAAIAVDMRTVLQPDSTALDMLLTLGKHGAANYHVEISVCEAFEEIAEAMKDATAYPAFCAKVLPSITGAFDVANVTGDDPLIILAVELLSILVEFGVEPLPAGFVEHTLPKLARLLMSSTEGEVLRPGTQAVKHMLMHDHQQVFAWNDENGRSGLEVCLMIIDRLLDPTMEDNAASDVGGLAAELVEKAGPQRLGPYLAQLLRAVAARLHTAQEVAIIQSLILVFARLSLTVEGARDVVNFLSETPIDGQNGLQIVLSKWLENSAIFSGYDEIRQNIIALSKLYELNDARVNETLVKGDLIINNDTRIRTRSRAKQNPDQYTQIPAPLKIVKVLVDELGATAGNYSGARSAAAAQNVEAEEEDDDEDDEGWEDEPDVLDLGLGSTKAELMGWAEGNNALRDRGDDETRQYLVEFFVRVATENIGNFNDRWYQHLNEEEKENLRELGSQ</sequence>
<protein>
    <submittedName>
        <fullName evidence="7">Armadillo-type protein</fullName>
    </submittedName>
</protein>
<dbReference type="FunFam" id="1.25.10.10:FF:000373">
    <property type="entry name" value="Importin beta-5 subunit, putative"/>
    <property type="match status" value="1"/>
</dbReference>
<comment type="caution">
    <text evidence="7">The sequence shown here is derived from an EMBL/GenBank/DDBJ whole genome shotgun (WGS) entry which is preliminary data.</text>
</comment>
<keyword evidence="2" id="KW-0813">Transport</keyword>
<dbReference type="Proteomes" id="UP001278500">
    <property type="component" value="Unassembled WGS sequence"/>
</dbReference>
<evidence type="ECO:0000256" key="3">
    <source>
        <dbReference type="ARBA" id="ARBA00022927"/>
    </source>
</evidence>
<dbReference type="SUPFAM" id="SSF48371">
    <property type="entry name" value="ARM repeat"/>
    <property type="match status" value="1"/>
</dbReference>
<name>A0AAE0J8Q0_9PEZI</name>
<evidence type="ECO:0000259" key="6">
    <source>
        <dbReference type="PROSITE" id="PS50166"/>
    </source>
</evidence>
<dbReference type="PANTHER" id="PTHR10997:SF9">
    <property type="entry name" value="IMPORTIN-9"/>
    <property type="match status" value="1"/>
</dbReference>
<evidence type="ECO:0000256" key="2">
    <source>
        <dbReference type="ARBA" id="ARBA00022448"/>
    </source>
</evidence>
<reference evidence="7" key="2">
    <citation type="submission" date="2023-06" db="EMBL/GenBank/DDBJ databases">
        <authorList>
            <consortium name="Lawrence Berkeley National Laboratory"/>
            <person name="Haridas S."/>
            <person name="Hensen N."/>
            <person name="Bonometti L."/>
            <person name="Westerberg I."/>
            <person name="Brannstrom I.O."/>
            <person name="Guillou S."/>
            <person name="Cros-Aarteil S."/>
            <person name="Calhoun S."/>
            <person name="Kuo A."/>
            <person name="Mondo S."/>
            <person name="Pangilinan J."/>
            <person name="Riley R."/>
            <person name="Labutti K."/>
            <person name="Andreopoulos B."/>
            <person name="Lipzen A."/>
            <person name="Chen C."/>
            <person name="Yanf M."/>
            <person name="Daum C."/>
            <person name="Ng V."/>
            <person name="Clum A."/>
            <person name="Steindorff A."/>
            <person name="Ohm R."/>
            <person name="Martin F."/>
            <person name="Silar P."/>
            <person name="Natvig D."/>
            <person name="Lalanne C."/>
            <person name="Gautier V."/>
            <person name="Ament-Velasquez S.L."/>
            <person name="Kruys A."/>
            <person name="Hutchinson M.I."/>
            <person name="Powell A.J."/>
            <person name="Barry K."/>
            <person name="Miller A.N."/>
            <person name="Grigoriev I.V."/>
            <person name="Debuchy R."/>
            <person name="Gladieux P."/>
            <person name="Thoren M.H."/>
            <person name="Johannesson H."/>
        </authorList>
    </citation>
    <scope>NUCLEOTIDE SEQUENCE</scope>
    <source>
        <strain evidence="7">CBS 560.94</strain>
    </source>
</reference>
<dbReference type="PROSITE" id="PS50166">
    <property type="entry name" value="IMPORTIN_B_NT"/>
    <property type="match status" value="1"/>
</dbReference>
<keyword evidence="3" id="KW-0653">Protein transport</keyword>
<accession>A0AAE0J8Q0</accession>